<reference evidence="2" key="1">
    <citation type="journal article" date="2021" name="PeerJ">
        <title>Extensive microbial diversity within the chicken gut microbiome revealed by metagenomics and culture.</title>
        <authorList>
            <person name="Gilroy R."/>
            <person name="Ravi A."/>
            <person name="Getino M."/>
            <person name="Pursley I."/>
            <person name="Horton D.L."/>
            <person name="Alikhan N.F."/>
            <person name="Baker D."/>
            <person name="Gharbi K."/>
            <person name="Hall N."/>
            <person name="Watson M."/>
            <person name="Adriaenssens E.M."/>
            <person name="Foster-Nyarko E."/>
            <person name="Jarju S."/>
            <person name="Secka A."/>
            <person name="Antonio M."/>
            <person name="Oren A."/>
            <person name="Chaudhuri R.R."/>
            <person name="La Ragione R."/>
            <person name="Hildebrand F."/>
            <person name="Pallen M.J."/>
        </authorList>
    </citation>
    <scope>NUCLEOTIDE SEQUENCE</scope>
    <source>
        <strain evidence="2">CHK183-1962</strain>
    </source>
</reference>
<feature type="transmembrane region" description="Helical" evidence="1">
    <location>
        <begin position="253"/>
        <end position="276"/>
    </location>
</feature>
<feature type="transmembrane region" description="Helical" evidence="1">
    <location>
        <begin position="124"/>
        <end position="149"/>
    </location>
</feature>
<keyword evidence="1" id="KW-0812">Transmembrane</keyword>
<dbReference type="EMBL" id="DXEK01000163">
    <property type="protein sequence ID" value="HIX77878.1"/>
    <property type="molecule type" value="Genomic_DNA"/>
</dbReference>
<keyword evidence="1" id="KW-1133">Transmembrane helix</keyword>
<evidence type="ECO:0000313" key="3">
    <source>
        <dbReference type="Proteomes" id="UP000886890"/>
    </source>
</evidence>
<keyword evidence="1" id="KW-0472">Membrane</keyword>
<feature type="transmembrane region" description="Helical" evidence="1">
    <location>
        <begin position="313"/>
        <end position="334"/>
    </location>
</feature>
<feature type="transmembrane region" description="Helical" evidence="1">
    <location>
        <begin position="90"/>
        <end position="112"/>
    </location>
</feature>
<evidence type="ECO:0000256" key="1">
    <source>
        <dbReference type="SAM" id="Phobius"/>
    </source>
</evidence>
<gene>
    <name evidence="2" type="ORF">H9734_09840</name>
</gene>
<sequence length="473" mass="51742">MSNTQATTGTKHHRKFGLRDQLAYGAGDFGCNMSFALKGTLAIFWTQYMGIDSYVMSALLLLVQIWDAINDPVIGGMVDADRRKYKRNKFLAYIWLGSIGLLVAGALCFVPWKSAPGMVKNLLFVAGYILWDAFYTIANVPYGSLLSLITADPSERAKLSTARSIGSMLGSVSCQILLPILIYDASNNLMGDRIFFIALIMGVIGFIAFQFMIRNTEVRVEREIKVGEERQKFNVIKAIGNFLRNRPAVGATLAPVGQFIGMYGAQTSLQIMFQAYFQNAKISGLVGMISYVGLILYTPFIGKIVSRFGKKEAITVGSLVSVLAYVLMLVLPITPDGTGLALFVLCQLISAVGTGIGSCVAWSLMADAMDYEEWKFGVRNEGTTYAMHSFFRKLAQGIGPSLGLVLATALGYNATLGADQPMDVALNMRYLTAAMYLISALIQFVAYAFVYNLDKKTLAAIEHDLGHDKKEEA</sequence>
<feature type="transmembrane region" description="Helical" evidence="1">
    <location>
        <begin position="282"/>
        <end position="301"/>
    </location>
</feature>
<dbReference type="PANTHER" id="PTHR11328">
    <property type="entry name" value="MAJOR FACILITATOR SUPERFAMILY DOMAIN-CONTAINING PROTEIN"/>
    <property type="match status" value="1"/>
</dbReference>
<dbReference type="NCBIfam" id="TIGR00792">
    <property type="entry name" value="gph"/>
    <property type="match status" value="1"/>
</dbReference>
<feature type="transmembrane region" description="Helical" evidence="1">
    <location>
        <begin position="51"/>
        <end position="69"/>
    </location>
</feature>
<dbReference type="GO" id="GO:0008643">
    <property type="term" value="P:carbohydrate transport"/>
    <property type="evidence" value="ECO:0007669"/>
    <property type="project" value="InterPro"/>
</dbReference>
<dbReference type="InterPro" id="IPR039672">
    <property type="entry name" value="MFS_2"/>
</dbReference>
<feature type="transmembrane region" description="Helical" evidence="1">
    <location>
        <begin position="433"/>
        <end position="453"/>
    </location>
</feature>
<dbReference type="Gene3D" id="1.20.1250.20">
    <property type="entry name" value="MFS general substrate transporter like domains"/>
    <property type="match status" value="2"/>
</dbReference>
<dbReference type="SUPFAM" id="SSF103473">
    <property type="entry name" value="MFS general substrate transporter"/>
    <property type="match status" value="1"/>
</dbReference>
<feature type="transmembrane region" description="Helical" evidence="1">
    <location>
        <begin position="394"/>
        <end position="413"/>
    </location>
</feature>
<name>A0A9D2BJ09_9FIRM</name>
<accession>A0A9D2BJ09</accession>
<dbReference type="InterPro" id="IPR036259">
    <property type="entry name" value="MFS_trans_sf"/>
</dbReference>
<dbReference type="InterPro" id="IPR001927">
    <property type="entry name" value="Na/Gal_symport"/>
</dbReference>
<dbReference type="GO" id="GO:0015293">
    <property type="term" value="F:symporter activity"/>
    <property type="evidence" value="ECO:0007669"/>
    <property type="project" value="InterPro"/>
</dbReference>
<reference evidence="2" key="2">
    <citation type="submission" date="2021-04" db="EMBL/GenBank/DDBJ databases">
        <authorList>
            <person name="Gilroy R."/>
        </authorList>
    </citation>
    <scope>NUCLEOTIDE SEQUENCE</scope>
    <source>
        <strain evidence="2">CHK183-1962</strain>
    </source>
</reference>
<evidence type="ECO:0000313" key="2">
    <source>
        <dbReference type="EMBL" id="HIX77878.1"/>
    </source>
</evidence>
<feature type="transmembrane region" description="Helical" evidence="1">
    <location>
        <begin position="194"/>
        <end position="213"/>
    </location>
</feature>
<dbReference type="Proteomes" id="UP000886890">
    <property type="component" value="Unassembled WGS sequence"/>
</dbReference>
<dbReference type="AlphaFoldDB" id="A0A9D2BJ09"/>
<dbReference type="Pfam" id="PF13347">
    <property type="entry name" value="MFS_2"/>
    <property type="match status" value="1"/>
</dbReference>
<dbReference type="PANTHER" id="PTHR11328:SF24">
    <property type="entry name" value="MAJOR FACILITATOR SUPERFAMILY (MFS) PROFILE DOMAIN-CONTAINING PROTEIN"/>
    <property type="match status" value="1"/>
</dbReference>
<comment type="caution">
    <text evidence="2">The sequence shown here is derived from an EMBL/GenBank/DDBJ whole genome shotgun (WGS) entry which is preliminary data.</text>
</comment>
<dbReference type="GO" id="GO:0006814">
    <property type="term" value="P:sodium ion transport"/>
    <property type="evidence" value="ECO:0007669"/>
    <property type="project" value="InterPro"/>
</dbReference>
<dbReference type="GO" id="GO:0005886">
    <property type="term" value="C:plasma membrane"/>
    <property type="evidence" value="ECO:0007669"/>
    <property type="project" value="TreeGrafter"/>
</dbReference>
<feature type="transmembrane region" description="Helical" evidence="1">
    <location>
        <begin position="340"/>
        <end position="365"/>
    </location>
</feature>
<protein>
    <submittedName>
        <fullName evidence="2">Glycoside-pentoside-hexuronide (GPH):cation symporter</fullName>
    </submittedName>
</protein>
<proteinExistence type="predicted"/>
<feature type="transmembrane region" description="Helical" evidence="1">
    <location>
        <begin position="161"/>
        <end position="182"/>
    </location>
</feature>
<organism evidence="2 3">
    <name type="scientific">Candidatus Fusicatenibacter merdavium</name>
    <dbReference type="NCBI Taxonomy" id="2838600"/>
    <lineage>
        <taxon>Bacteria</taxon>
        <taxon>Bacillati</taxon>
        <taxon>Bacillota</taxon>
        <taxon>Clostridia</taxon>
        <taxon>Lachnospirales</taxon>
        <taxon>Lachnospiraceae</taxon>
        <taxon>Fusicatenibacter</taxon>
    </lineage>
</organism>